<proteinExistence type="predicted"/>
<evidence type="ECO:0000313" key="1">
    <source>
        <dbReference type="EMBL" id="KAI8036114.1"/>
    </source>
</evidence>
<sequence>MYLVCQIHLLKVVAFELSYPMKTISKTDKRTGGLMALVIVEIIETLAIGGEIVKITEKQIK</sequence>
<comment type="caution">
    <text evidence="1">The sequence shown here is derived from an EMBL/GenBank/DDBJ whole genome shotgun (WGS) entry which is preliminary data.</text>
</comment>
<name>A0A9P9YFQ5_9MUSC</name>
<organism evidence="1 2">
    <name type="scientific">Drosophila gunungcola</name>
    <name type="common">fruit fly</name>
    <dbReference type="NCBI Taxonomy" id="103775"/>
    <lineage>
        <taxon>Eukaryota</taxon>
        <taxon>Metazoa</taxon>
        <taxon>Ecdysozoa</taxon>
        <taxon>Arthropoda</taxon>
        <taxon>Hexapoda</taxon>
        <taxon>Insecta</taxon>
        <taxon>Pterygota</taxon>
        <taxon>Neoptera</taxon>
        <taxon>Endopterygota</taxon>
        <taxon>Diptera</taxon>
        <taxon>Brachycera</taxon>
        <taxon>Muscomorpha</taxon>
        <taxon>Ephydroidea</taxon>
        <taxon>Drosophilidae</taxon>
        <taxon>Drosophila</taxon>
        <taxon>Sophophora</taxon>
    </lineage>
</organism>
<keyword evidence="2" id="KW-1185">Reference proteome</keyword>
<dbReference type="EMBL" id="JAMKOV010000023">
    <property type="protein sequence ID" value="KAI8036114.1"/>
    <property type="molecule type" value="Genomic_DNA"/>
</dbReference>
<dbReference type="AlphaFoldDB" id="A0A9P9YFQ5"/>
<accession>A0A9P9YFQ5</accession>
<dbReference type="Proteomes" id="UP001059596">
    <property type="component" value="Unassembled WGS sequence"/>
</dbReference>
<gene>
    <name evidence="1" type="ORF">M5D96_011095</name>
</gene>
<evidence type="ECO:0000313" key="2">
    <source>
        <dbReference type="Proteomes" id="UP001059596"/>
    </source>
</evidence>
<protein>
    <submittedName>
        <fullName evidence="1">Uncharacterized protein</fullName>
    </submittedName>
</protein>
<reference evidence="1" key="1">
    <citation type="journal article" date="2023" name="Genome Biol. Evol.">
        <title>Long-read-based Genome Assembly of Drosophila gunungcola Reveals Fewer Chemosensory Genes in Flower-breeding Species.</title>
        <authorList>
            <person name="Negi A."/>
            <person name="Liao B.Y."/>
            <person name="Yeh S.D."/>
        </authorList>
    </citation>
    <scope>NUCLEOTIDE SEQUENCE</scope>
    <source>
        <strain evidence="1">Sukarami</strain>
    </source>
</reference>